<name>A0AAV9VLX4_9PEZI</name>
<dbReference type="AlphaFoldDB" id="A0AAV9VLX4"/>
<gene>
    <name evidence="3" type="ORF">TWF730_005892</name>
</gene>
<evidence type="ECO:0000313" key="3">
    <source>
        <dbReference type="EMBL" id="KAK6362196.1"/>
    </source>
</evidence>
<feature type="signal peptide" evidence="2">
    <location>
        <begin position="1"/>
        <end position="22"/>
    </location>
</feature>
<evidence type="ECO:0000256" key="1">
    <source>
        <dbReference type="SAM" id="MobiDB-lite"/>
    </source>
</evidence>
<protein>
    <submittedName>
        <fullName evidence="3">Uncharacterized protein</fullName>
    </submittedName>
</protein>
<dbReference type="Proteomes" id="UP001373714">
    <property type="component" value="Unassembled WGS sequence"/>
</dbReference>
<keyword evidence="4" id="KW-1185">Reference proteome</keyword>
<feature type="compositionally biased region" description="Basic and acidic residues" evidence="1">
    <location>
        <begin position="156"/>
        <end position="174"/>
    </location>
</feature>
<proteinExistence type="predicted"/>
<dbReference type="EMBL" id="JAVHNS010000002">
    <property type="protein sequence ID" value="KAK6362196.1"/>
    <property type="molecule type" value="Genomic_DNA"/>
</dbReference>
<comment type="caution">
    <text evidence="3">The sequence shown here is derived from an EMBL/GenBank/DDBJ whole genome shotgun (WGS) entry which is preliminary data.</text>
</comment>
<feature type="region of interest" description="Disordered" evidence="1">
    <location>
        <begin position="112"/>
        <end position="182"/>
    </location>
</feature>
<organism evidence="3 4">
    <name type="scientific">Orbilia blumenaviensis</name>
    <dbReference type="NCBI Taxonomy" id="1796055"/>
    <lineage>
        <taxon>Eukaryota</taxon>
        <taxon>Fungi</taxon>
        <taxon>Dikarya</taxon>
        <taxon>Ascomycota</taxon>
        <taxon>Pezizomycotina</taxon>
        <taxon>Orbiliomycetes</taxon>
        <taxon>Orbiliales</taxon>
        <taxon>Orbiliaceae</taxon>
        <taxon>Orbilia</taxon>
    </lineage>
</organism>
<evidence type="ECO:0000313" key="4">
    <source>
        <dbReference type="Proteomes" id="UP001373714"/>
    </source>
</evidence>
<accession>A0AAV9VLX4</accession>
<sequence>MRPASIKRAIPSLLAFTLAVNALPSGGRQDDVISAPPTSSLGSSAGLRKAVDRLIEDMKKVQKDGSLPPVQARDLEIEGSETFHIFGLSKKSPTEEFINSIPLEGLLEPRIPHTEPPEGLNAGFEDAEQPDSGAEYLEKREPEPDVVENGSKKVKRSSESQDLKAKLRARAETEREAEEYESAKRIWEERTAHNKRVRHHNLKRLFQKGSPFQEYHNTVPNSAYAADDGSFGHSLPVKRRSLLEKAHDLQRKSQGPDNGKELANRQALKARLQELGYTPEADTAEPVNGAEKMKRDENSVDGTTRWNHSPFRKRNLEQHIACPGLGLMSSIGNIFEDPGSFFWDISEYRDSCFNCACTADRGGFFIALRPEGGCTRRLVENCIMSGCRCLSTIGSSNELLVPKPVWIASSKDSPATFSSGTYNPQTKTTYSDKFAAAARVNEVPFSGFKSKRHLQSPNLSHVSELFPSK</sequence>
<reference evidence="3 4" key="1">
    <citation type="submission" date="2019-10" db="EMBL/GenBank/DDBJ databases">
        <authorList>
            <person name="Palmer J.M."/>
        </authorList>
    </citation>
    <scope>NUCLEOTIDE SEQUENCE [LARGE SCALE GENOMIC DNA]</scope>
    <source>
        <strain evidence="3 4">TWF730</strain>
    </source>
</reference>
<keyword evidence="2" id="KW-0732">Signal</keyword>
<evidence type="ECO:0000256" key="2">
    <source>
        <dbReference type="SAM" id="SignalP"/>
    </source>
</evidence>
<feature type="region of interest" description="Disordered" evidence="1">
    <location>
        <begin position="276"/>
        <end position="308"/>
    </location>
</feature>
<feature type="chain" id="PRO_5043463101" evidence="2">
    <location>
        <begin position="23"/>
        <end position="469"/>
    </location>
</feature>